<dbReference type="OrthoDB" id="3565018at2759"/>
<dbReference type="PANTHER" id="PTHR35186">
    <property type="entry name" value="ANK_REP_REGION DOMAIN-CONTAINING PROTEIN"/>
    <property type="match status" value="1"/>
</dbReference>
<reference evidence="1" key="1">
    <citation type="journal article" date="2021" name="Nat. Commun.">
        <title>Genetic determinants of endophytism in the Arabidopsis root mycobiome.</title>
        <authorList>
            <person name="Mesny F."/>
            <person name="Miyauchi S."/>
            <person name="Thiergart T."/>
            <person name="Pickel B."/>
            <person name="Atanasova L."/>
            <person name="Karlsson M."/>
            <person name="Huettel B."/>
            <person name="Barry K.W."/>
            <person name="Haridas S."/>
            <person name="Chen C."/>
            <person name="Bauer D."/>
            <person name="Andreopoulos W."/>
            <person name="Pangilinan J."/>
            <person name="LaButti K."/>
            <person name="Riley R."/>
            <person name="Lipzen A."/>
            <person name="Clum A."/>
            <person name="Drula E."/>
            <person name="Henrissat B."/>
            <person name="Kohler A."/>
            <person name="Grigoriev I.V."/>
            <person name="Martin F.M."/>
            <person name="Hacquard S."/>
        </authorList>
    </citation>
    <scope>NUCLEOTIDE SEQUENCE</scope>
    <source>
        <strain evidence="1">FSSC 5 MPI-SDFR-AT-0091</strain>
    </source>
</reference>
<evidence type="ECO:0000313" key="1">
    <source>
        <dbReference type="EMBL" id="KAH7232665.1"/>
    </source>
</evidence>
<evidence type="ECO:0000313" key="2">
    <source>
        <dbReference type="Proteomes" id="UP000736672"/>
    </source>
</evidence>
<dbReference type="EMBL" id="JAGTJS010000028">
    <property type="protein sequence ID" value="KAH7232665.1"/>
    <property type="molecule type" value="Genomic_DNA"/>
</dbReference>
<dbReference type="PANTHER" id="PTHR35186:SF4">
    <property type="entry name" value="PRION-INHIBITION AND PROPAGATION HELO DOMAIN-CONTAINING PROTEIN"/>
    <property type="match status" value="1"/>
</dbReference>
<gene>
    <name evidence="1" type="ORF">B0J15DRAFT_530204</name>
</gene>
<protein>
    <submittedName>
        <fullName evidence="1">Uncharacterized protein</fullName>
    </submittedName>
</protein>
<name>A0A9P9JUH2_FUSSL</name>
<proteinExistence type="predicted"/>
<organism evidence="1 2">
    <name type="scientific">Fusarium solani</name>
    <name type="common">Filamentous fungus</name>
    <dbReference type="NCBI Taxonomy" id="169388"/>
    <lineage>
        <taxon>Eukaryota</taxon>
        <taxon>Fungi</taxon>
        <taxon>Dikarya</taxon>
        <taxon>Ascomycota</taxon>
        <taxon>Pezizomycotina</taxon>
        <taxon>Sordariomycetes</taxon>
        <taxon>Hypocreomycetidae</taxon>
        <taxon>Hypocreales</taxon>
        <taxon>Nectriaceae</taxon>
        <taxon>Fusarium</taxon>
        <taxon>Fusarium solani species complex</taxon>
    </lineage>
</organism>
<accession>A0A9P9JUH2</accession>
<comment type="caution">
    <text evidence="1">The sequence shown here is derived from an EMBL/GenBank/DDBJ whole genome shotgun (WGS) entry which is preliminary data.</text>
</comment>
<keyword evidence="2" id="KW-1185">Reference proteome</keyword>
<dbReference type="AlphaFoldDB" id="A0A9P9JUH2"/>
<sequence length="616" mass="69904">MSGFEIAGIVLGGFPILYEAAKTAKSRYKDLKWWWRFETEFEDFISVVDREFISFSLNQEILLSPLDILNSERDILQNDPDTLLWHEPRIQAQLRKRLRSRYYTWYMEQLHDINNAISKLLALLPTGKAYHLDSSGLESELFRLKWSFGHRKDKLLATIKDRNESIYAFLDRSAHLARGSESTRAGSRVWPYLSAQRQATSIYECLQSQWKCHCLSNHTCGIRASMVGQDHGDLKPKSFVLLFDEGATFTELRVEVAEPKPIRTTSQPSSQNRADVSQLKGDVSAKIRSQHVRNKSSSLAALAASSLSIVGNPSNLGDGQSRLKWLERKFRKRVRIQNSGSIDSDKDPTPLDQPRVRFANISDTVSDAHGEEIDSMCSLARGDVERPFTGFLRAGHETRIVLQLGAAPVRDPRHFIQNFRVESLESYLDATPQRNRRLQVGLQLVQTVLMLGVTPWVPEKCTRMEVLLIRDLDSTDPTPYISHESVRNTFKGKQRVERSAQARASLFTIGVLLLELLFRKTLESLPSRTQYLGRVGVADYTADLCTAIQWQKQVEAEFGDRIADAIRRCVLCAFEPQPDLSDSTFIRAVFTNVVEPLEEFLLAWNTISGGVARSKP</sequence>
<dbReference type="Proteomes" id="UP000736672">
    <property type="component" value="Unassembled WGS sequence"/>
</dbReference>